<keyword evidence="3" id="KW-1185">Reference proteome</keyword>
<evidence type="ECO:0000313" key="2">
    <source>
        <dbReference type="EMBL" id="RPE85874.1"/>
    </source>
</evidence>
<dbReference type="Pfam" id="PF08867">
    <property type="entry name" value="FRG"/>
    <property type="match status" value="1"/>
</dbReference>
<evidence type="ECO:0000259" key="1">
    <source>
        <dbReference type="SMART" id="SM00901"/>
    </source>
</evidence>
<dbReference type="AlphaFoldDB" id="A0A3N4WL57"/>
<gene>
    <name evidence="2" type="ORF">EDC46_0259</name>
</gene>
<dbReference type="EMBL" id="RKQP01000001">
    <property type="protein sequence ID" value="RPE85874.1"/>
    <property type="molecule type" value="Genomic_DNA"/>
</dbReference>
<dbReference type="InterPro" id="IPR014966">
    <property type="entry name" value="FRG-dom"/>
</dbReference>
<sequence>MEYNFNNIPIWKSDKPKESFVILSDSINGRIPVTRIEHWDQFPKLLEHDFFNSDGTELIFRGHRRYDWNMQPTLARIIPNGIIIEDLANKQIEYFRKTIRGRISDSSLLSIEQDEDEINELWSIGQHYGLMTPLLDWTHSPFVALFFAFSKQDQVDESDNPYRAVYILNKSKIVCDEKFSTVKLFEPRKDDYGRLVAQAGLFTVSPYQSTIENELTNAIFSDDDENPYLSSSEDEQAHLIAKYICKIYIKNTEQEKCLRFLRKMNVHHASLFPDLLGAAEYSNILISEFVKLQPRDNQVNIYEEETNFNKEKQSNKDTKSYNIPDKNLINKIKKLLDHNDKNSTNIDFLAENLKEVLIKNIQIPDWNSREPIIAKMRTELKILLRKYEYPESYWDETINSLLNIEYESLD</sequence>
<dbReference type="InterPro" id="IPR021810">
    <property type="entry name" value="T1RH-like_C"/>
</dbReference>
<name>A0A3N4WL57_9PAST</name>
<feature type="domain" description="FRG" evidence="1">
    <location>
        <begin position="54"/>
        <end position="164"/>
    </location>
</feature>
<evidence type="ECO:0000313" key="3">
    <source>
        <dbReference type="Proteomes" id="UP000281691"/>
    </source>
</evidence>
<reference evidence="2 3" key="1">
    <citation type="submission" date="2018-11" db="EMBL/GenBank/DDBJ databases">
        <title>Genomic Encyclopedia of Type Strains, Phase IV (KMG-IV): sequencing the most valuable type-strain genomes for metagenomic binning, comparative biology and taxonomic classification.</title>
        <authorList>
            <person name="Goeker M."/>
        </authorList>
    </citation>
    <scope>NUCLEOTIDE SEQUENCE [LARGE SCALE GENOMIC DNA]</scope>
    <source>
        <strain evidence="2 3">DSM 27238</strain>
    </source>
</reference>
<comment type="caution">
    <text evidence="2">The sequence shown here is derived from an EMBL/GenBank/DDBJ whole genome shotgun (WGS) entry which is preliminary data.</text>
</comment>
<dbReference type="Proteomes" id="UP000281691">
    <property type="component" value="Unassembled WGS sequence"/>
</dbReference>
<dbReference type="OrthoDB" id="9816036at2"/>
<dbReference type="RefSeq" id="WP_124210451.1">
    <property type="nucleotide sequence ID" value="NZ_CP016615.1"/>
</dbReference>
<accession>A0A3N4WL57</accession>
<dbReference type="Pfam" id="PF11867">
    <property type="entry name" value="T1RH-like_C"/>
    <property type="match status" value="1"/>
</dbReference>
<dbReference type="SMART" id="SM00901">
    <property type="entry name" value="FRG"/>
    <property type="match status" value="1"/>
</dbReference>
<organism evidence="2 3">
    <name type="scientific">Vespertiliibacter pulmonis</name>
    <dbReference type="NCBI Taxonomy" id="1443036"/>
    <lineage>
        <taxon>Bacteria</taxon>
        <taxon>Pseudomonadati</taxon>
        <taxon>Pseudomonadota</taxon>
        <taxon>Gammaproteobacteria</taxon>
        <taxon>Pasteurellales</taxon>
        <taxon>Pasteurellaceae</taxon>
        <taxon>Vespertiliibacter</taxon>
    </lineage>
</organism>
<proteinExistence type="predicted"/>
<protein>
    <submittedName>
        <fullName evidence="2">Uncharacterized protein DUF3387</fullName>
    </submittedName>
</protein>